<keyword evidence="2" id="KW-0472">Membrane</keyword>
<name>A0AAV5GM05_9BASI</name>
<organism evidence="3 4">
    <name type="scientific">Rhodotorula paludigena</name>
    <dbReference type="NCBI Taxonomy" id="86838"/>
    <lineage>
        <taxon>Eukaryota</taxon>
        <taxon>Fungi</taxon>
        <taxon>Dikarya</taxon>
        <taxon>Basidiomycota</taxon>
        <taxon>Pucciniomycotina</taxon>
        <taxon>Microbotryomycetes</taxon>
        <taxon>Sporidiobolales</taxon>
        <taxon>Sporidiobolaceae</taxon>
        <taxon>Rhodotorula</taxon>
    </lineage>
</organism>
<feature type="compositionally biased region" description="Polar residues" evidence="1">
    <location>
        <begin position="28"/>
        <end position="38"/>
    </location>
</feature>
<dbReference type="AlphaFoldDB" id="A0AAV5GM05"/>
<dbReference type="EMBL" id="BQKY01000009">
    <property type="protein sequence ID" value="GJN91524.1"/>
    <property type="molecule type" value="Genomic_DNA"/>
</dbReference>
<accession>A0AAV5GM05</accession>
<evidence type="ECO:0000313" key="4">
    <source>
        <dbReference type="Proteomes" id="UP001342314"/>
    </source>
</evidence>
<keyword evidence="2" id="KW-0812">Transmembrane</keyword>
<evidence type="ECO:0000256" key="1">
    <source>
        <dbReference type="SAM" id="MobiDB-lite"/>
    </source>
</evidence>
<feature type="region of interest" description="Disordered" evidence="1">
    <location>
        <begin position="1"/>
        <end position="53"/>
    </location>
</feature>
<keyword evidence="4" id="KW-1185">Reference proteome</keyword>
<feature type="transmembrane region" description="Helical" evidence="2">
    <location>
        <begin position="97"/>
        <end position="117"/>
    </location>
</feature>
<protein>
    <submittedName>
        <fullName evidence="3">Uncharacterized protein</fullName>
    </submittedName>
</protein>
<dbReference type="Proteomes" id="UP001342314">
    <property type="component" value="Unassembled WGS sequence"/>
</dbReference>
<comment type="caution">
    <text evidence="3">The sequence shown here is derived from an EMBL/GenBank/DDBJ whole genome shotgun (WGS) entry which is preliminary data.</text>
</comment>
<evidence type="ECO:0000256" key="2">
    <source>
        <dbReference type="SAM" id="Phobius"/>
    </source>
</evidence>
<keyword evidence="2" id="KW-1133">Transmembrane helix</keyword>
<gene>
    <name evidence="3" type="ORF">Rhopal_004547-T1</name>
</gene>
<feature type="transmembrane region" description="Helical" evidence="2">
    <location>
        <begin position="63"/>
        <end position="85"/>
    </location>
</feature>
<proteinExistence type="predicted"/>
<evidence type="ECO:0000313" key="3">
    <source>
        <dbReference type="EMBL" id="GJN91524.1"/>
    </source>
</evidence>
<sequence length="118" mass="12343">MPPLRGAGRRKRESSLRKPTYVPALTATPASDSDSSLSPYDAQDDPAAVPHEDPVAPLRRVNVMLQFVSAGMLALGSTLVVSLYVTGPPRLSDIDSSMTAVLLTTMVVGAAALLILLG</sequence>
<reference evidence="3 4" key="1">
    <citation type="submission" date="2021-12" db="EMBL/GenBank/DDBJ databases">
        <title>High titer production of polyol ester of fatty acids by Rhodotorula paludigena BS15 towards product separation-free biomass refinery.</title>
        <authorList>
            <person name="Mano J."/>
            <person name="Ono H."/>
            <person name="Tanaka T."/>
            <person name="Naito K."/>
            <person name="Sushida H."/>
            <person name="Ike M."/>
            <person name="Tokuyasu K."/>
            <person name="Kitaoka M."/>
        </authorList>
    </citation>
    <scope>NUCLEOTIDE SEQUENCE [LARGE SCALE GENOMIC DNA]</scope>
    <source>
        <strain evidence="3 4">BS15</strain>
    </source>
</reference>